<keyword evidence="4" id="KW-1185">Reference proteome</keyword>
<dbReference type="NCBIfam" id="TIGR04294">
    <property type="entry name" value="pre_pil_HX9DG"/>
    <property type="match status" value="1"/>
</dbReference>
<dbReference type="KEGG" id="rcf:Poly24_41290"/>
<proteinExistence type="predicted"/>
<dbReference type="EMBL" id="CP036348">
    <property type="protein sequence ID" value="QDV70407.1"/>
    <property type="molecule type" value="Genomic_DNA"/>
</dbReference>
<accession>A0A518JXY7</accession>
<protein>
    <submittedName>
        <fullName evidence="3">Type II secretion system protein G</fullName>
    </submittedName>
</protein>
<dbReference type="InterPro" id="IPR027558">
    <property type="entry name" value="Pre_pil_HX9DG_C"/>
</dbReference>
<dbReference type="InterPro" id="IPR011453">
    <property type="entry name" value="DUF1559"/>
</dbReference>
<gene>
    <name evidence="3" type="primary">xcpT_25</name>
    <name evidence="3" type="ORF">Poly24_41290</name>
</gene>
<evidence type="ECO:0000259" key="2">
    <source>
        <dbReference type="Pfam" id="PF07596"/>
    </source>
</evidence>
<dbReference type="AlphaFoldDB" id="A0A518JXY7"/>
<dbReference type="OrthoDB" id="209901at2"/>
<evidence type="ECO:0000313" key="3">
    <source>
        <dbReference type="EMBL" id="QDV70407.1"/>
    </source>
</evidence>
<name>A0A518JXY7_9BACT</name>
<dbReference type="Pfam" id="PF07596">
    <property type="entry name" value="SBP_bac_10"/>
    <property type="match status" value="1"/>
</dbReference>
<feature type="region of interest" description="Disordered" evidence="1">
    <location>
        <begin position="160"/>
        <end position="179"/>
    </location>
</feature>
<feature type="region of interest" description="Disordered" evidence="1">
    <location>
        <begin position="204"/>
        <end position="225"/>
    </location>
</feature>
<feature type="compositionally biased region" description="Polar residues" evidence="1">
    <location>
        <begin position="204"/>
        <end position="215"/>
    </location>
</feature>
<dbReference type="Proteomes" id="UP000315082">
    <property type="component" value="Chromosome"/>
</dbReference>
<feature type="domain" description="DUF1559" evidence="2">
    <location>
        <begin position="35"/>
        <end position="321"/>
    </location>
</feature>
<dbReference type="PANTHER" id="PTHR30093:SF2">
    <property type="entry name" value="TYPE II SECRETION SYSTEM PROTEIN H"/>
    <property type="match status" value="1"/>
</dbReference>
<dbReference type="InterPro" id="IPR045584">
    <property type="entry name" value="Pilin-like"/>
</dbReference>
<dbReference type="PANTHER" id="PTHR30093">
    <property type="entry name" value="GENERAL SECRETION PATHWAY PROTEIN G"/>
    <property type="match status" value="1"/>
</dbReference>
<sequence>MLPRSPSKRGFTLVELLVVIAIIGILVGLLLPAVQAAREAARRMSCSNNMKQLGLAMHNYHDVHLAFPACNYTANEDDGYAYLGYSAWVQILPFIEQDALHQGIVQSSDQFYKRWHNVASQYKNAKVDAFLCPSDLAYPSGSPGCNYAVSYGTTTSFSNPTNQNGMFRGPQTDHSKPGVETKMRDVLDGLSNTLMMSEHLVGDNETSSLMNGNSSEPRKGSSAGFNTFPTQAQLDTFGAACEAVSDHNGSNGQFWITGLPTQTMINTLATPNWRYPNCQTSSSGFASDRDGVYTPRSRHPGGVMATVGDASVRFVGETIDLSTWQNFGARNDGTPLQLP</sequence>
<dbReference type="Gene3D" id="3.30.700.10">
    <property type="entry name" value="Glycoprotein, Type 4 Pilin"/>
    <property type="match status" value="1"/>
</dbReference>
<organism evidence="3 4">
    <name type="scientific">Rosistilla carotiformis</name>
    <dbReference type="NCBI Taxonomy" id="2528017"/>
    <lineage>
        <taxon>Bacteria</taxon>
        <taxon>Pseudomonadati</taxon>
        <taxon>Planctomycetota</taxon>
        <taxon>Planctomycetia</taxon>
        <taxon>Pirellulales</taxon>
        <taxon>Pirellulaceae</taxon>
        <taxon>Rosistilla</taxon>
    </lineage>
</organism>
<evidence type="ECO:0000313" key="4">
    <source>
        <dbReference type="Proteomes" id="UP000315082"/>
    </source>
</evidence>
<evidence type="ECO:0000256" key="1">
    <source>
        <dbReference type="SAM" id="MobiDB-lite"/>
    </source>
</evidence>
<dbReference type="SUPFAM" id="SSF54523">
    <property type="entry name" value="Pili subunits"/>
    <property type="match status" value="1"/>
</dbReference>
<dbReference type="InterPro" id="IPR012902">
    <property type="entry name" value="N_methyl_site"/>
</dbReference>
<dbReference type="NCBIfam" id="TIGR02532">
    <property type="entry name" value="IV_pilin_GFxxxE"/>
    <property type="match status" value="1"/>
</dbReference>
<reference evidence="3 4" key="1">
    <citation type="submission" date="2019-02" db="EMBL/GenBank/DDBJ databases">
        <title>Deep-cultivation of Planctomycetes and their phenomic and genomic characterization uncovers novel biology.</title>
        <authorList>
            <person name="Wiegand S."/>
            <person name="Jogler M."/>
            <person name="Boedeker C."/>
            <person name="Pinto D."/>
            <person name="Vollmers J."/>
            <person name="Rivas-Marin E."/>
            <person name="Kohn T."/>
            <person name="Peeters S.H."/>
            <person name="Heuer A."/>
            <person name="Rast P."/>
            <person name="Oberbeckmann S."/>
            <person name="Bunk B."/>
            <person name="Jeske O."/>
            <person name="Meyerdierks A."/>
            <person name="Storesund J.E."/>
            <person name="Kallscheuer N."/>
            <person name="Luecker S."/>
            <person name="Lage O.M."/>
            <person name="Pohl T."/>
            <person name="Merkel B.J."/>
            <person name="Hornburger P."/>
            <person name="Mueller R.-W."/>
            <person name="Bruemmer F."/>
            <person name="Labrenz M."/>
            <person name="Spormann A.M."/>
            <person name="Op den Camp H."/>
            <person name="Overmann J."/>
            <person name="Amann R."/>
            <person name="Jetten M.S.M."/>
            <person name="Mascher T."/>
            <person name="Medema M.H."/>
            <person name="Devos D.P."/>
            <person name="Kaster A.-K."/>
            <person name="Ovreas L."/>
            <person name="Rohde M."/>
            <person name="Galperin M.Y."/>
            <person name="Jogler C."/>
        </authorList>
    </citation>
    <scope>NUCLEOTIDE SEQUENCE [LARGE SCALE GENOMIC DNA]</scope>
    <source>
        <strain evidence="3 4">Poly24</strain>
    </source>
</reference>
<dbReference type="Pfam" id="PF07963">
    <property type="entry name" value="N_methyl"/>
    <property type="match status" value="1"/>
</dbReference>
<dbReference type="PROSITE" id="PS00409">
    <property type="entry name" value="PROKAR_NTER_METHYL"/>
    <property type="match status" value="1"/>
</dbReference>